<dbReference type="GO" id="GO:0009103">
    <property type="term" value="P:lipopolysaccharide biosynthetic process"/>
    <property type="evidence" value="ECO:0007669"/>
    <property type="project" value="UniProtKB-KW"/>
</dbReference>
<dbReference type="PANTHER" id="PTHR48090:SF3">
    <property type="entry name" value="UNDECAPRENYL-PHOSPHATE 4-DEOXY-4-FORMAMIDO-L-ARABINOSE TRANSFERASE"/>
    <property type="match status" value="1"/>
</dbReference>
<dbReference type="Pfam" id="PF00535">
    <property type="entry name" value="Glycos_transf_2"/>
    <property type="match status" value="1"/>
</dbReference>
<evidence type="ECO:0000256" key="7">
    <source>
        <dbReference type="SAM" id="Phobius"/>
    </source>
</evidence>
<sequence length="333" mass="36396">MDTPFGERRGREPDAAPALSIVVPVYNGAATIGLLVEALSALEVPGGLEIVLVNDGSPDDSGTVCRRLLETATVPLTYVEHARNYGEHNAVMTGLRHARGRFVITMDDDLQNPPEEVVRLFLHARDGGYDVVYTRYAEKQHEAWRNLGSRFANRVADLLLDKPRGLYLSSFRCMSRLVVDGVTRYEGPFPYVDGLIMQVTQRIGSLEVEHLPRAAGRSNYTLRRLVRLWLNLAVNFSLLPLRLAVFAGVAMAALGALGALYVIWHAVSGEQPQGWASTMVVILLVSGVQFVILGILGEYLGRTFMTGNRRPQGIVREVARGGAHVRIPGGGAA</sequence>
<gene>
    <name evidence="9" type="ORF">KO353_15220</name>
</gene>
<keyword evidence="5 7" id="KW-1133">Transmembrane helix</keyword>
<evidence type="ECO:0000313" key="10">
    <source>
        <dbReference type="Proteomes" id="UP000694001"/>
    </source>
</evidence>
<evidence type="ECO:0000256" key="5">
    <source>
        <dbReference type="ARBA" id="ARBA00022989"/>
    </source>
</evidence>
<evidence type="ECO:0000256" key="4">
    <source>
        <dbReference type="ARBA" id="ARBA00022985"/>
    </source>
</evidence>
<keyword evidence="6 7" id="KW-0472">Membrane</keyword>
<evidence type="ECO:0000256" key="1">
    <source>
        <dbReference type="ARBA" id="ARBA00022676"/>
    </source>
</evidence>
<keyword evidence="10" id="KW-1185">Reference proteome</keyword>
<dbReference type="AlphaFoldDB" id="A0A975YJ85"/>
<accession>A0A975YJ85</accession>
<feature type="transmembrane region" description="Helical" evidence="7">
    <location>
        <begin position="243"/>
        <end position="264"/>
    </location>
</feature>
<evidence type="ECO:0000259" key="8">
    <source>
        <dbReference type="Pfam" id="PF00535"/>
    </source>
</evidence>
<evidence type="ECO:0000256" key="2">
    <source>
        <dbReference type="ARBA" id="ARBA00022679"/>
    </source>
</evidence>
<proteinExistence type="predicted"/>
<dbReference type="CDD" id="cd04187">
    <property type="entry name" value="DPM1_like_bac"/>
    <property type="match status" value="1"/>
</dbReference>
<reference evidence="9" key="1">
    <citation type="submission" date="2021-06" db="EMBL/GenBank/DDBJ databases">
        <title>Elioraea tepida, sp. nov., a moderately thermophilic aerobic anoxygenic phototrophic bacterium isolated from an alkaline siliceous hot spring mat community in Yellowstone National Park, WY, USA.</title>
        <authorList>
            <person name="Saini M.K."/>
            <person name="Yoshida S."/>
            <person name="Sebastian A."/>
            <person name="Hirose S."/>
            <person name="Hara E."/>
            <person name="Tamaki H."/>
            <person name="Soulier N.T."/>
            <person name="Albert I."/>
            <person name="Hanada S."/>
            <person name="Bryant D.A."/>
            <person name="Tank M."/>
        </authorList>
    </citation>
    <scope>NUCLEOTIDE SEQUENCE</scope>
    <source>
        <strain evidence="9">MS-P2</strain>
    </source>
</reference>
<dbReference type="EMBL" id="CP076448">
    <property type="protein sequence ID" value="QXM24565.1"/>
    <property type="molecule type" value="Genomic_DNA"/>
</dbReference>
<keyword evidence="1" id="KW-0328">Glycosyltransferase</keyword>
<dbReference type="GO" id="GO:0005886">
    <property type="term" value="C:plasma membrane"/>
    <property type="evidence" value="ECO:0007669"/>
    <property type="project" value="TreeGrafter"/>
</dbReference>
<evidence type="ECO:0000256" key="6">
    <source>
        <dbReference type="ARBA" id="ARBA00023136"/>
    </source>
</evidence>
<keyword evidence="3 7" id="KW-0812">Transmembrane</keyword>
<evidence type="ECO:0000256" key="3">
    <source>
        <dbReference type="ARBA" id="ARBA00022692"/>
    </source>
</evidence>
<dbReference type="InterPro" id="IPR050256">
    <property type="entry name" value="Glycosyltransferase_2"/>
</dbReference>
<feature type="transmembrane region" description="Helical" evidence="7">
    <location>
        <begin position="276"/>
        <end position="300"/>
    </location>
</feature>
<feature type="domain" description="Glycosyltransferase 2-like" evidence="8">
    <location>
        <begin position="20"/>
        <end position="151"/>
    </location>
</feature>
<dbReference type="KEGG" id="elio:KO353_15220"/>
<keyword evidence="2" id="KW-0808">Transferase</keyword>
<dbReference type="Proteomes" id="UP000694001">
    <property type="component" value="Chromosome"/>
</dbReference>
<keyword evidence="4" id="KW-0448">Lipopolysaccharide biosynthesis</keyword>
<dbReference type="RefSeq" id="WP_218285622.1">
    <property type="nucleotide sequence ID" value="NZ_CP076448.1"/>
</dbReference>
<dbReference type="GO" id="GO:0099621">
    <property type="term" value="F:undecaprenyl-phosphate 4-deoxy-4-formamido-L-arabinose transferase activity"/>
    <property type="evidence" value="ECO:0007669"/>
    <property type="project" value="TreeGrafter"/>
</dbReference>
<dbReference type="PANTHER" id="PTHR48090">
    <property type="entry name" value="UNDECAPRENYL-PHOSPHATE 4-DEOXY-4-FORMAMIDO-L-ARABINOSE TRANSFERASE-RELATED"/>
    <property type="match status" value="1"/>
</dbReference>
<organism evidence="9 10">
    <name type="scientific">Elioraea tepida</name>
    <dbReference type="NCBI Taxonomy" id="2843330"/>
    <lineage>
        <taxon>Bacteria</taxon>
        <taxon>Pseudomonadati</taxon>
        <taxon>Pseudomonadota</taxon>
        <taxon>Alphaproteobacteria</taxon>
        <taxon>Acetobacterales</taxon>
        <taxon>Elioraeaceae</taxon>
        <taxon>Elioraea</taxon>
    </lineage>
</organism>
<protein>
    <submittedName>
        <fullName evidence="9">Glycosyltransferase family 2 protein</fullName>
    </submittedName>
</protein>
<dbReference type="InterPro" id="IPR001173">
    <property type="entry name" value="Glyco_trans_2-like"/>
</dbReference>
<name>A0A975YJ85_9PROT</name>
<evidence type="ECO:0000313" key="9">
    <source>
        <dbReference type="EMBL" id="QXM24565.1"/>
    </source>
</evidence>